<dbReference type="EMBL" id="BGZK01000729">
    <property type="protein sequence ID" value="GBP58226.1"/>
    <property type="molecule type" value="Genomic_DNA"/>
</dbReference>
<reference evidence="1 2" key="1">
    <citation type="journal article" date="2019" name="Commun. Biol.">
        <title>The bagworm genome reveals a unique fibroin gene that provides high tensile strength.</title>
        <authorList>
            <person name="Kono N."/>
            <person name="Nakamura H."/>
            <person name="Ohtoshi R."/>
            <person name="Tomita M."/>
            <person name="Numata K."/>
            <person name="Arakawa K."/>
        </authorList>
    </citation>
    <scope>NUCLEOTIDE SEQUENCE [LARGE SCALE GENOMIC DNA]</scope>
</reference>
<protein>
    <submittedName>
        <fullName evidence="1">Uncharacterized protein</fullName>
    </submittedName>
</protein>
<keyword evidence="2" id="KW-1185">Reference proteome</keyword>
<sequence length="99" mass="10904">MKKSTRQDSSLHSKRLIINQKITGSELVLEAALRSNVERKKIYTRAAAAHGSAPWPANDSCTILSALPNTRRIGRSTRRKAMATVRNVTEVGRLKSSTS</sequence>
<gene>
    <name evidence="1" type="ORF">EVAR_87804_1</name>
</gene>
<name>A0A4C1X3A7_EUMVA</name>
<proteinExistence type="predicted"/>
<evidence type="ECO:0000313" key="1">
    <source>
        <dbReference type="EMBL" id="GBP58226.1"/>
    </source>
</evidence>
<accession>A0A4C1X3A7</accession>
<dbReference type="Proteomes" id="UP000299102">
    <property type="component" value="Unassembled WGS sequence"/>
</dbReference>
<dbReference type="AlphaFoldDB" id="A0A4C1X3A7"/>
<comment type="caution">
    <text evidence="1">The sequence shown here is derived from an EMBL/GenBank/DDBJ whole genome shotgun (WGS) entry which is preliminary data.</text>
</comment>
<organism evidence="1 2">
    <name type="scientific">Eumeta variegata</name>
    <name type="common">Bagworm moth</name>
    <name type="synonym">Eumeta japonica</name>
    <dbReference type="NCBI Taxonomy" id="151549"/>
    <lineage>
        <taxon>Eukaryota</taxon>
        <taxon>Metazoa</taxon>
        <taxon>Ecdysozoa</taxon>
        <taxon>Arthropoda</taxon>
        <taxon>Hexapoda</taxon>
        <taxon>Insecta</taxon>
        <taxon>Pterygota</taxon>
        <taxon>Neoptera</taxon>
        <taxon>Endopterygota</taxon>
        <taxon>Lepidoptera</taxon>
        <taxon>Glossata</taxon>
        <taxon>Ditrysia</taxon>
        <taxon>Tineoidea</taxon>
        <taxon>Psychidae</taxon>
        <taxon>Oiketicinae</taxon>
        <taxon>Eumeta</taxon>
    </lineage>
</organism>
<evidence type="ECO:0000313" key="2">
    <source>
        <dbReference type="Proteomes" id="UP000299102"/>
    </source>
</evidence>